<keyword evidence="4" id="KW-1185">Reference proteome</keyword>
<name>A0A4C1XHR0_EUMVA</name>
<organism evidence="3 4">
    <name type="scientific">Eumeta variegata</name>
    <name type="common">Bagworm moth</name>
    <name type="synonym">Eumeta japonica</name>
    <dbReference type="NCBI Taxonomy" id="151549"/>
    <lineage>
        <taxon>Eukaryota</taxon>
        <taxon>Metazoa</taxon>
        <taxon>Ecdysozoa</taxon>
        <taxon>Arthropoda</taxon>
        <taxon>Hexapoda</taxon>
        <taxon>Insecta</taxon>
        <taxon>Pterygota</taxon>
        <taxon>Neoptera</taxon>
        <taxon>Endopterygota</taxon>
        <taxon>Lepidoptera</taxon>
        <taxon>Glossata</taxon>
        <taxon>Ditrysia</taxon>
        <taxon>Tineoidea</taxon>
        <taxon>Psychidae</taxon>
        <taxon>Oiketicinae</taxon>
        <taxon>Eumeta</taxon>
    </lineage>
</organism>
<feature type="compositionally biased region" description="Polar residues" evidence="1">
    <location>
        <begin position="272"/>
        <end position="300"/>
    </location>
</feature>
<feature type="compositionally biased region" description="Polar residues" evidence="1">
    <location>
        <begin position="203"/>
        <end position="213"/>
    </location>
</feature>
<feature type="region of interest" description="Disordered" evidence="1">
    <location>
        <begin position="141"/>
        <end position="213"/>
    </location>
</feature>
<proteinExistence type="predicted"/>
<gene>
    <name evidence="3" type="ORF">EVAR_46469_1</name>
</gene>
<evidence type="ECO:0000256" key="2">
    <source>
        <dbReference type="SAM" id="Phobius"/>
    </source>
</evidence>
<comment type="caution">
    <text evidence="3">The sequence shown here is derived from an EMBL/GenBank/DDBJ whole genome shotgun (WGS) entry which is preliminary data.</text>
</comment>
<feature type="compositionally biased region" description="Low complexity" evidence="1">
    <location>
        <begin position="141"/>
        <end position="164"/>
    </location>
</feature>
<feature type="region of interest" description="Disordered" evidence="1">
    <location>
        <begin position="269"/>
        <end position="311"/>
    </location>
</feature>
<accession>A0A4C1XHR0</accession>
<keyword evidence="2" id="KW-0472">Membrane</keyword>
<keyword evidence="2" id="KW-0812">Transmembrane</keyword>
<feature type="compositionally biased region" description="Polar residues" evidence="1">
    <location>
        <begin position="411"/>
        <end position="422"/>
    </location>
</feature>
<evidence type="ECO:0000313" key="4">
    <source>
        <dbReference type="Proteomes" id="UP000299102"/>
    </source>
</evidence>
<evidence type="ECO:0000256" key="1">
    <source>
        <dbReference type="SAM" id="MobiDB-lite"/>
    </source>
</evidence>
<feature type="compositionally biased region" description="Low complexity" evidence="1">
    <location>
        <begin position="395"/>
        <end position="406"/>
    </location>
</feature>
<feature type="region of interest" description="Disordered" evidence="1">
    <location>
        <begin position="370"/>
        <end position="422"/>
    </location>
</feature>
<dbReference type="EMBL" id="BGZK01000845">
    <property type="protein sequence ID" value="GBP62630.1"/>
    <property type="molecule type" value="Genomic_DNA"/>
</dbReference>
<sequence length="422" mass="47835">MDVKHRIGCFHFIFHLIITALLLSDKCTIAKSFSDSSLEIKLFGNTQHSDVSEDIHPLEVSTRDEEISTKIEDNSFENDDTPLEEELSSVQHSVSFVQYQTTQRAIIVKTKTKRSANYSPIYPQLPSTPTWPQGNYNPSAPNYYPYQNPQSSSSYYPGNYNSSNHYSRPNSGQFYPNTYNQNNTQKPGYNHSSSFYPHYNPNMPYQPNGGTNRYNASNPGNFNYVNCSTLSPYSTPNPALCPTNNNFYPQRPGQSTYRPNINPSYPPPHNWHGQQGATTYPGYNNTYSQRPPQYNNTNGSPYGKPNSYFNPSAVNTNYPPYNRPNGTNAFNPFGTQNQYSTPSYGQNPYQRPYNSTANNYGQNLPAYPYNANGYNQNGSQTYNAGQTPLAPFPPNNNFSNSKPFNPVDMTYPQNSNNPYQRY</sequence>
<keyword evidence="2" id="KW-1133">Transmembrane helix</keyword>
<protein>
    <submittedName>
        <fullName evidence="3">Uncharacterized protein</fullName>
    </submittedName>
</protein>
<feature type="transmembrane region" description="Helical" evidence="2">
    <location>
        <begin position="7"/>
        <end position="24"/>
    </location>
</feature>
<dbReference type="AlphaFoldDB" id="A0A4C1XHR0"/>
<feature type="compositionally biased region" description="Polar residues" evidence="1">
    <location>
        <begin position="372"/>
        <end position="386"/>
    </location>
</feature>
<evidence type="ECO:0000313" key="3">
    <source>
        <dbReference type="EMBL" id="GBP62630.1"/>
    </source>
</evidence>
<dbReference type="STRING" id="151549.A0A4C1XHR0"/>
<dbReference type="Proteomes" id="UP000299102">
    <property type="component" value="Unassembled WGS sequence"/>
</dbReference>
<feature type="compositionally biased region" description="Polar residues" evidence="1">
    <location>
        <begin position="165"/>
        <end position="195"/>
    </location>
</feature>
<reference evidence="3 4" key="1">
    <citation type="journal article" date="2019" name="Commun. Biol.">
        <title>The bagworm genome reveals a unique fibroin gene that provides high tensile strength.</title>
        <authorList>
            <person name="Kono N."/>
            <person name="Nakamura H."/>
            <person name="Ohtoshi R."/>
            <person name="Tomita M."/>
            <person name="Numata K."/>
            <person name="Arakawa K."/>
        </authorList>
    </citation>
    <scope>NUCLEOTIDE SEQUENCE [LARGE SCALE GENOMIC DNA]</scope>
</reference>